<feature type="domain" description="TonB-dependent receptor-like beta-barrel" evidence="11">
    <location>
        <begin position="148"/>
        <end position="643"/>
    </location>
</feature>
<keyword evidence="6 8" id="KW-0472">Membrane</keyword>
<organism evidence="13 14">
    <name type="scientific">Shewanella surugensis</name>
    <dbReference type="NCBI Taxonomy" id="212020"/>
    <lineage>
        <taxon>Bacteria</taxon>
        <taxon>Pseudomonadati</taxon>
        <taxon>Pseudomonadota</taxon>
        <taxon>Gammaproteobacteria</taxon>
        <taxon>Alteromonadales</taxon>
        <taxon>Shewanellaceae</taxon>
        <taxon>Shewanella</taxon>
    </lineage>
</organism>
<feature type="domain" description="TonB-dependent receptor plug" evidence="12">
    <location>
        <begin position="52"/>
        <end position="137"/>
    </location>
</feature>
<dbReference type="InterPro" id="IPR012910">
    <property type="entry name" value="Plug_dom"/>
</dbReference>
<evidence type="ECO:0000256" key="1">
    <source>
        <dbReference type="ARBA" id="ARBA00004571"/>
    </source>
</evidence>
<keyword evidence="14" id="KW-1185">Reference proteome</keyword>
<evidence type="ECO:0000313" key="13">
    <source>
        <dbReference type="EMBL" id="MCL1124853.1"/>
    </source>
</evidence>
<evidence type="ECO:0000256" key="5">
    <source>
        <dbReference type="ARBA" id="ARBA00023077"/>
    </source>
</evidence>
<dbReference type="Pfam" id="PF00593">
    <property type="entry name" value="TonB_dep_Rec_b-barrel"/>
    <property type="match status" value="1"/>
</dbReference>
<keyword evidence="5 9" id="KW-0798">TonB box</keyword>
<gene>
    <name evidence="13" type="ORF">L2764_10300</name>
</gene>
<keyword evidence="13" id="KW-0675">Receptor</keyword>
<evidence type="ECO:0000256" key="6">
    <source>
        <dbReference type="ARBA" id="ARBA00023136"/>
    </source>
</evidence>
<comment type="similarity">
    <text evidence="8 9">Belongs to the TonB-dependent receptor family.</text>
</comment>
<dbReference type="InterPro" id="IPR037066">
    <property type="entry name" value="Plug_dom_sf"/>
</dbReference>
<sequence>MLRLSSLSIAILSALIFPSAVFADEGEMEVIEVKGRPQENFSIADPSTSIPQIDVSDLLDKLPGAAVNGNGPLTGIAQYRGLFGDRVNTQINGVSLAGAGPNAMDTPLSYASLILTEGLSMTRGIAPVSAGIDTLGGNIEVIESKATFDDTTGEVAAQYQTNGDRGNLGGKVNLGNKDQAVLLYVDKLKGNTDITTGNGDSINPTTYNKTMVGGEYRLNLSDNNINDESIAFGYQFLETTNAGTPALPMDIDFIRDHRFKVEGEHYINSWDLNWHMAYSDAKHGMDNYSLRDKPDTSSARYNNADSNSFDSEISIAKDAWLLGLDARLSQHNSLISDPTNASFYIDNFNDVQDDVYSIFAQWQQDIGQWNWQFGSRIKNYRTDSGTINSSMASSMTAVQALVDDFNNSDRSQVQTGLDLTINGQYQFNDAWTGIIGLARKQDAASYQERYLWIPMQSTGGLADGRTYVGQVDLDLETAYQLELGVDYDQDKWQISPRAFVNRIDNYIQGTPATDPNVIAVAAMMGDDHPMQFSNVDALLYGMDLTANYQLSRRWEIDLLGSYVRGERRDIDDNLYRIAPLKASLGLNFQQGNWIGRLEGVANAAQNKVSETQLEETTAGYALINISAGYDVENWTVRAGINNLFDTEYEDHLAGYNRVSSSDIAFGSRMPGMGLTTWVTGAYRF</sequence>
<dbReference type="InterPro" id="IPR039426">
    <property type="entry name" value="TonB-dep_rcpt-like"/>
</dbReference>
<dbReference type="SUPFAM" id="SSF56935">
    <property type="entry name" value="Porins"/>
    <property type="match status" value="1"/>
</dbReference>
<keyword evidence="4 8" id="KW-0812">Transmembrane</keyword>
<name>A0ABT0LAW5_9GAMM</name>
<keyword evidence="10" id="KW-0732">Signal</keyword>
<evidence type="ECO:0000256" key="2">
    <source>
        <dbReference type="ARBA" id="ARBA00022448"/>
    </source>
</evidence>
<comment type="subcellular location">
    <subcellularLocation>
        <location evidence="1 8">Cell outer membrane</location>
        <topology evidence="1 8">Multi-pass membrane protein</topology>
    </subcellularLocation>
</comment>
<evidence type="ECO:0000259" key="12">
    <source>
        <dbReference type="Pfam" id="PF07715"/>
    </source>
</evidence>
<keyword evidence="3 8" id="KW-1134">Transmembrane beta strand</keyword>
<feature type="signal peptide" evidence="10">
    <location>
        <begin position="1"/>
        <end position="23"/>
    </location>
</feature>
<evidence type="ECO:0000256" key="7">
    <source>
        <dbReference type="ARBA" id="ARBA00023237"/>
    </source>
</evidence>
<keyword evidence="2 8" id="KW-0813">Transport</keyword>
<evidence type="ECO:0000256" key="4">
    <source>
        <dbReference type="ARBA" id="ARBA00022692"/>
    </source>
</evidence>
<feature type="chain" id="PRO_5046860436" evidence="10">
    <location>
        <begin position="24"/>
        <end position="684"/>
    </location>
</feature>
<keyword evidence="7 8" id="KW-0998">Cell outer membrane</keyword>
<dbReference type="Gene3D" id="2.170.130.10">
    <property type="entry name" value="TonB-dependent receptor, plug domain"/>
    <property type="match status" value="1"/>
</dbReference>
<comment type="caution">
    <text evidence="13">The sequence shown here is derived from an EMBL/GenBank/DDBJ whole genome shotgun (WGS) entry which is preliminary data.</text>
</comment>
<dbReference type="PANTHER" id="PTHR30069">
    <property type="entry name" value="TONB-DEPENDENT OUTER MEMBRANE RECEPTOR"/>
    <property type="match status" value="1"/>
</dbReference>
<dbReference type="EMBL" id="JAKIKS010000032">
    <property type="protein sequence ID" value="MCL1124853.1"/>
    <property type="molecule type" value="Genomic_DNA"/>
</dbReference>
<evidence type="ECO:0000256" key="3">
    <source>
        <dbReference type="ARBA" id="ARBA00022452"/>
    </source>
</evidence>
<dbReference type="Pfam" id="PF07715">
    <property type="entry name" value="Plug"/>
    <property type="match status" value="1"/>
</dbReference>
<evidence type="ECO:0000313" key="14">
    <source>
        <dbReference type="Proteomes" id="UP001203423"/>
    </source>
</evidence>
<dbReference type="PANTHER" id="PTHR30069:SF49">
    <property type="entry name" value="OUTER MEMBRANE PROTEIN C"/>
    <property type="match status" value="1"/>
</dbReference>
<accession>A0ABT0LAW5</accession>
<reference evidence="13 14" key="1">
    <citation type="submission" date="2022-01" db="EMBL/GenBank/DDBJ databases">
        <title>Whole genome-based taxonomy of the Shewanellaceae.</title>
        <authorList>
            <person name="Martin-Rodriguez A.J."/>
        </authorList>
    </citation>
    <scope>NUCLEOTIDE SEQUENCE [LARGE SCALE GENOMIC DNA]</scope>
    <source>
        <strain evidence="13 14">DSM 17177</strain>
    </source>
</reference>
<evidence type="ECO:0000256" key="9">
    <source>
        <dbReference type="RuleBase" id="RU003357"/>
    </source>
</evidence>
<evidence type="ECO:0000256" key="10">
    <source>
        <dbReference type="SAM" id="SignalP"/>
    </source>
</evidence>
<dbReference type="InterPro" id="IPR036942">
    <property type="entry name" value="Beta-barrel_TonB_sf"/>
</dbReference>
<dbReference type="Gene3D" id="2.40.170.20">
    <property type="entry name" value="TonB-dependent receptor, beta-barrel domain"/>
    <property type="match status" value="1"/>
</dbReference>
<dbReference type="RefSeq" id="WP_248940130.1">
    <property type="nucleotide sequence ID" value="NZ_JAKIKS010000032.1"/>
</dbReference>
<proteinExistence type="inferred from homology"/>
<protein>
    <submittedName>
        <fullName evidence="13">TonB-dependent receptor</fullName>
    </submittedName>
</protein>
<dbReference type="PROSITE" id="PS52016">
    <property type="entry name" value="TONB_DEPENDENT_REC_3"/>
    <property type="match status" value="1"/>
</dbReference>
<dbReference type="InterPro" id="IPR000531">
    <property type="entry name" value="Beta-barrel_TonB"/>
</dbReference>
<evidence type="ECO:0000256" key="8">
    <source>
        <dbReference type="PROSITE-ProRule" id="PRU01360"/>
    </source>
</evidence>
<dbReference type="Proteomes" id="UP001203423">
    <property type="component" value="Unassembled WGS sequence"/>
</dbReference>
<evidence type="ECO:0000259" key="11">
    <source>
        <dbReference type="Pfam" id="PF00593"/>
    </source>
</evidence>